<dbReference type="InterPro" id="IPR007378">
    <property type="entry name" value="Tic22-like"/>
</dbReference>
<accession>A0A2I0IRA0</accession>
<dbReference type="Pfam" id="PF04278">
    <property type="entry name" value="Tic22"/>
    <property type="match status" value="1"/>
</dbReference>
<keyword evidence="3" id="KW-0934">Plastid</keyword>
<dbReference type="GO" id="GO:0015031">
    <property type="term" value="P:protein transport"/>
    <property type="evidence" value="ECO:0007669"/>
    <property type="project" value="InterPro"/>
</dbReference>
<organism evidence="4 5">
    <name type="scientific">Punica granatum</name>
    <name type="common">Pomegranate</name>
    <dbReference type="NCBI Taxonomy" id="22663"/>
    <lineage>
        <taxon>Eukaryota</taxon>
        <taxon>Viridiplantae</taxon>
        <taxon>Streptophyta</taxon>
        <taxon>Embryophyta</taxon>
        <taxon>Tracheophyta</taxon>
        <taxon>Spermatophyta</taxon>
        <taxon>Magnoliopsida</taxon>
        <taxon>eudicotyledons</taxon>
        <taxon>Gunneridae</taxon>
        <taxon>Pentapetalae</taxon>
        <taxon>rosids</taxon>
        <taxon>malvids</taxon>
        <taxon>Myrtales</taxon>
        <taxon>Lythraceae</taxon>
        <taxon>Punica</taxon>
    </lineage>
</organism>
<proteinExistence type="predicted"/>
<evidence type="ECO:0000313" key="5">
    <source>
        <dbReference type="Proteomes" id="UP000233551"/>
    </source>
</evidence>
<evidence type="ECO:0000256" key="3">
    <source>
        <dbReference type="ARBA" id="ARBA00022640"/>
    </source>
</evidence>
<evidence type="ECO:0000256" key="1">
    <source>
        <dbReference type="ARBA" id="ARBA00004229"/>
    </source>
</evidence>
<dbReference type="GO" id="GO:0009507">
    <property type="term" value="C:chloroplast"/>
    <property type="evidence" value="ECO:0007669"/>
    <property type="project" value="UniProtKB-SubCell"/>
</dbReference>
<name>A0A2I0IRA0_PUNGR</name>
<gene>
    <name evidence="4" type="ORF">CRG98_033405</name>
</gene>
<comment type="subcellular location">
    <subcellularLocation>
        <location evidence="1">Plastid</location>
        <location evidence="1">Chloroplast</location>
    </subcellularLocation>
</comment>
<evidence type="ECO:0000313" key="4">
    <source>
        <dbReference type="EMBL" id="PKI46200.1"/>
    </source>
</evidence>
<dbReference type="EMBL" id="PGOL01002668">
    <property type="protein sequence ID" value="PKI46200.1"/>
    <property type="molecule type" value="Genomic_DNA"/>
</dbReference>
<reference evidence="4 5" key="1">
    <citation type="submission" date="2017-11" db="EMBL/GenBank/DDBJ databases">
        <title>De-novo sequencing of pomegranate (Punica granatum L.) genome.</title>
        <authorList>
            <person name="Akparov Z."/>
            <person name="Amiraslanov A."/>
            <person name="Hajiyeva S."/>
            <person name="Abbasov M."/>
            <person name="Kaur K."/>
            <person name="Hamwieh A."/>
            <person name="Solovyev V."/>
            <person name="Salamov A."/>
            <person name="Braich B."/>
            <person name="Kosarev P."/>
            <person name="Mahmoud A."/>
            <person name="Hajiyev E."/>
            <person name="Babayeva S."/>
            <person name="Izzatullayeva V."/>
            <person name="Mammadov A."/>
            <person name="Mammadov A."/>
            <person name="Sharifova S."/>
            <person name="Ojaghi J."/>
            <person name="Eynullazada K."/>
            <person name="Bayramov B."/>
            <person name="Abdulazimova A."/>
            <person name="Shahmuradov I."/>
        </authorList>
    </citation>
    <scope>NUCLEOTIDE SEQUENCE [LARGE SCALE GENOMIC DNA]</scope>
    <source>
        <strain evidence="5">cv. AG2017</strain>
        <tissue evidence="4">Leaf</tissue>
    </source>
</reference>
<sequence>MAEGQMFEDYATKWHAQAVKYIPPINETLQIQLFHYTLKGVYYSHLLAHTSLFSSIIDVEKKLEMGIKLMRIEGLARKRRGSPQRIPLLHHHQRVTKGAEMRPSMLSTRSAKPPSGVLRTWHLPCRQLRCPTGLSSATDPTVICSQLYTDPSSGISNSSLSIASRLRLSLKLLFLVYMLKVEWIAFRFLPDPVQIKNALEVSVPGFNRIGSDSKILEPVPYRVGFGYHEKTRVPGTDHPKPNIQANPLPDHGSGSAPAINLFGICPQGKDEATEEELASS</sequence>
<keyword evidence="2" id="KW-0150">Chloroplast</keyword>
<keyword evidence="5" id="KW-1185">Reference proteome</keyword>
<dbReference type="AlphaFoldDB" id="A0A2I0IRA0"/>
<comment type="caution">
    <text evidence="4">The sequence shown here is derived from an EMBL/GenBank/DDBJ whole genome shotgun (WGS) entry which is preliminary data.</text>
</comment>
<evidence type="ECO:0000256" key="2">
    <source>
        <dbReference type="ARBA" id="ARBA00022528"/>
    </source>
</evidence>
<protein>
    <submittedName>
        <fullName evidence="4">Uncharacterized protein</fullName>
    </submittedName>
</protein>
<dbReference type="Proteomes" id="UP000233551">
    <property type="component" value="Unassembled WGS sequence"/>
</dbReference>